<dbReference type="EMBL" id="JADCUA010000011">
    <property type="protein sequence ID" value="KAH9836400.1"/>
    <property type="molecule type" value="Genomic_DNA"/>
</dbReference>
<evidence type="ECO:0000313" key="3">
    <source>
        <dbReference type="EMBL" id="KAH9836400.1"/>
    </source>
</evidence>
<organism evidence="3 4">
    <name type="scientific">Rhodofomes roseus</name>
    <dbReference type="NCBI Taxonomy" id="34475"/>
    <lineage>
        <taxon>Eukaryota</taxon>
        <taxon>Fungi</taxon>
        <taxon>Dikarya</taxon>
        <taxon>Basidiomycota</taxon>
        <taxon>Agaricomycotina</taxon>
        <taxon>Agaricomycetes</taxon>
        <taxon>Polyporales</taxon>
        <taxon>Rhodofomes</taxon>
    </lineage>
</organism>
<gene>
    <name evidence="3" type="ORF">C8Q71DRAFT_82353</name>
</gene>
<evidence type="ECO:0000259" key="2">
    <source>
        <dbReference type="Pfam" id="PF10342"/>
    </source>
</evidence>
<dbReference type="InterPro" id="IPR018466">
    <property type="entry name" value="Kre9/Knh1-like_N"/>
</dbReference>
<keyword evidence="1" id="KW-0732">Signal</keyword>
<dbReference type="GeneID" id="72006974"/>
<reference evidence="3 4" key="1">
    <citation type="journal article" date="2021" name="Environ. Microbiol.">
        <title>Gene family expansions and transcriptome signatures uncover fungal adaptations to wood decay.</title>
        <authorList>
            <person name="Hage H."/>
            <person name="Miyauchi S."/>
            <person name="Viragh M."/>
            <person name="Drula E."/>
            <person name="Min B."/>
            <person name="Chaduli D."/>
            <person name="Navarro D."/>
            <person name="Favel A."/>
            <person name="Norest M."/>
            <person name="Lesage-Meessen L."/>
            <person name="Balint B."/>
            <person name="Merenyi Z."/>
            <person name="de Eugenio L."/>
            <person name="Morin E."/>
            <person name="Martinez A.T."/>
            <person name="Baldrian P."/>
            <person name="Stursova M."/>
            <person name="Martinez M.J."/>
            <person name="Novotny C."/>
            <person name="Magnuson J.K."/>
            <person name="Spatafora J.W."/>
            <person name="Maurice S."/>
            <person name="Pangilinan J."/>
            <person name="Andreopoulos W."/>
            <person name="LaButti K."/>
            <person name="Hundley H."/>
            <person name="Na H."/>
            <person name="Kuo A."/>
            <person name="Barry K."/>
            <person name="Lipzen A."/>
            <person name="Henrissat B."/>
            <person name="Riley R."/>
            <person name="Ahrendt S."/>
            <person name="Nagy L.G."/>
            <person name="Grigoriev I.V."/>
            <person name="Martin F."/>
            <person name="Rosso M.N."/>
        </authorList>
    </citation>
    <scope>NUCLEOTIDE SEQUENCE [LARGE SCALE GENOMIC DNA]</scope>
    <source>
        <strain evidence="3 4">CIRM-BRFM 1785</strain>
    </source>
</reference>
<feature type="domain" description="Yeast cell wall synthesis Kre9/Knh1-like N-terminal" evidence="2">
    <location>
        <begin position="75"/>
        <end position="155"/>
    </location>
</feature>
<name>A0ABQ8KGA0_9APHY</name>
<protein>
    <recommendedName>
        <fullName evidence="2">Yeast cell wall synthesis Kre9/Knh1-like N-terminal domain-containing protein</fullName>
    </recommendedName>
</protein>
<dbReference type="Proteomes" id="UP000814176">
    <property type="component" value="Unassembled WGS sequence"/>
</dbReference>
<accession>A0ABQ8KGA0</accession>
<comment type="caution">
    <text evidence="3">The sequence shown here is derived from an EMBL/GenBank/DDBJ whole genome shotgun (WGS) entry which is preliminary data.</text>
</comment>
<proteinExistence type="predicted"/>
<sequence>MAAVKRARLPIWVALIISHQASLTSYTRRTHLTYSRVLGRHVYKRGQSRSSTSSLFLAVSAANALLLYGPPPSGWAPGETVTQRWQSQSGDPARFTLTLQAYDSEQSYALVAIVETSASSVTFALPDVKAGEYVLNAVNVTDENVIYAQTVPFYIS</sequence>
<evidence type="ECO:0000313" key="4">
    <source>
        <dbReference type="Proteomes" id="UP000814176"/>
    </source>
</evidence>
<evidence type="ECO:0000256" key="1">
    <source>
        <dbReference type="ARBA" id="ARBA00022729"/>
    </source>
</evidence>
<dbReference type="RefSeq" id="XP_047778685.1">
    <property type="nucleotide sequence ID" value="XM_047926242.1"/>
</dbReference>
<dbReference type="Pfam" id="PF10342">
    <property type="entry name" value="Kre9_KNH"/>
    <property type="match status" value="1"/>
</dbReference>
<keyword evidence="4" id="KW-1185">Reference proteome</keyword>